<reference evidence="1 2" key="1">
    <citation type="submission" date="2020-02" db="EMBL/GenBank/DDBJ databases">
        <title>Draft genome sequence of Haematococcus lacustris strain NIES-144.</title>
        <authorList>
            <person name="Morimoto D."/>
            <person name="Nakagawa S."/>
            <person name="Yoshida T."/>
            <person name="Sawayama S."/>
        </authorList>
    </citation>
    <scope>NUCLEOTIDE SEQUENCE [LARGE SCALE GENOMIC DNA]</scope>
    <source>
        <strain evidence="1 2">NIES-144</strain>
    </source>
</reference>
<dbReference type="SUPFAM" id="SSF50978">
    <property type="entry name" value="WD40 repeat-like"/>
    <property type="match status" value="1"/>
</dbReference>
<comment type="caution">
    <text evidence="1">The sequence shown here is derived from an EMBL/GenBank/DDBJ whole genome shotgun (WGS) entry which is preliminary data.</text>
</comment>
<accession>A0A699Z869</accession>
<dbReference type="AlphaFoldDB" id="A0A699Z869"/>
<sequence>MDGKGMTIKFSYDGSRIEIGGEKGSVLIWDIKNNCLLYDIKAHDGKWRLTAPAECGQRRQGPAVGLSSGHGRKGAWHTAKISIPAVVTGQAGVGAEVQLSRV</sequence>
<keyword evidence="2" id="KW-1185">Reference proteome</keyword>
<dbReference type="Proteomes" id="UP000485058">
    <property type="component" value="Unassembled WGS sequence"/>
</dbReference>
<dbReference type="EMBL" id="BLLF01001290">
    <property type="protein sequence ID" value="GFH18361.1"/>
    <property type="molecule type" value="Genomic_DNA"/>
</dbReference>
<gene>
    <name evidence="1" type="ORF">HaLaN_15155</name>
</gene>
<protein>
    <recommendedName>
        <fullName evidence="3">WD_REPEATS_REGION domain-containing protein</fullName>
    </recommendedName>
</protein>
<proteinExistence type="predicted"/>
<evidence type="ECO:0008006" key="3">
    <source>
        <dbReference type="Google" id="ProtNLM"/>
    </source>
</evidence>
<evidence type="ECO:0000313" key="2">
    <source>
        <dbReference type="Proteomes" id="UP000485058"/>
    </source>
</evidence>
<evidence type="ECO:0000313" key="1">
    <source>
        <dbReference type="EMBL" id="GFH18361.1"/>
    </source>
</evidence>
<organism evidence="1 2">
    <name type="scientific">Haematococcus lacustris</name>
    <name type="common">Green alga</name>
    <name type="synonym">Haematococcus pluvialis</name>
    <dbReference type="NCBI Taxonomy" id="44745"/>
    <lineage>
        <taxon>Eukaryota</taxon>
        <taxon>Viridiplantae</taxon>
        <taxon>Chlorophyta</taxon>
        <taxon>core chlorophytes</taxon>
        <taxon>Chlorophyceae</taxon>
        <taxon>CS clade</taxon>
        <taxon>Chlamydomonadales</taxon>
        <taxon>Haematococcaceae</taxon>
        <taxon>Haematococcus</taxon>
    </lineage>
</organism>
<dbReference type="InterPro" id="IPR036322">
    <property type="entry name" value="WD40_repeat_dom_sf"/>
</dbReference>
<name>A0A699Z869_HAELA</name>